<evidence type="ECO:0000256" key="8">
    <source>
        <dbReference type="PIRSR" id="PIRSR006809-2"/>
    </source>
</evidence>
<evidence type="ECO:0000256" key="6">
    <source>
        <dbReference type="HAMAP-Rule" id="MF_00900"/>
    </source>
</evidence>
<dbReference type="Pfam" id="PF16360">
    <property type="entry name" value="GTP-bdg_M"/>
    <property type="match status" value="1"/>
</dbReference>
<dbReference type="Pfam" id="PF13167">
    <property type="entry name" value="GTP-bdg_N"/>
    <property type="match status" value="1"/>
</dbReference>
<keyword evidence="3 6" id="KW-0547">Nucleotide-binding</keyword>
<dbReference type="PANTHER" id="PTHR10229">
    <property type="entry name" value="GTP-BINDING PROTEIN HFLX"/>
    <property type="match status" value="1"/>
</dbReference>
<evidence type="ECO:0000313" key="11">
    <source>
        <dbReference type="EMBL" id="MBM6919951.1"/>
    </source>
</evidence>
<dbReference type="Proteomes" id="UP000774750">
    <property type="component" value="Unassembled WGS sequence"/>
</dbReference>
<feature type="domain" description="Hflx-type G" evidence="10">
    <location>
        <begin position="198"/>
        <end position="360"/>
    </location>
</feature>
<dbReference type="InterPro" id="IPR042108">
    <property type="entry name" value="GTPase_HflX_N_sf"/>
</dbReference>
<dbReference type="Gene3D" id="6.10.250.2860">
    <property type="match status" value="1"/>
</dbReference>
<dbReference type="AlphaFoldDB" id="A0A938X4A7"/>
<dbReference type="InterPro" id="IPR030394">
    <property type="entry name" value="G_HFLX_dom"/>
</dbReference>
<comment type="subcellular location">
    <subcellularLocation>
        <location evidence="6">Cytoplasm</location>
    </subcellularLocation>
    <text evidence="6">May associate with membranes.</text>
</comment>
<evidence type="ECO:0000256" key="1">
    <source>
        <dbReference type="ARBA" id="ARBA00022490"/>
    </source>
</evidence>
<comment type="subunit">
    <text evidence="6">Monomer. Associates with the 50S ribosomal subunit.</text>
</comment>
<gene>
    <name evidence="6 11" type="primary">hflX</name>
    <name evidence="11" type="ORF">H6A12_02065</name>
</gene>
<evidence type="ECO:0000256" key="2">
    <source>
        <dbReference type="ARBA" id="ARBA00022723"/>
    </source>
</evidence>
<dbReference type="GO" id="GO:0005525">
    <property type="term" value="F:GTP binding"/>
    <property type="evidence" value="ECO:0007669"/>
    <property type="project" value="UniProtKB-UniRule"/>
</dbReference>
<feature type="binding site" evidence="7">
    <location>
        <begin position="317"/>
        <end position="320"/>
    </location>
    <ligand>
        <name>GTP</name>
        <dbReference type="ChEBI" id="CHEBI:37565"/>
    </ligand>
</feature>
<evidence type="ECO:0000259" key="10">
    <source>
        <dbReference type="PROSITE" id="PS51705"/>
    </source>
</evidence>
<evidence type="ECO:0000313" key="12">
    <source>
        <dbReference type="Proteomes" id="UP000774750"/>
    </source>
</evidence>
<comment type="similarity">
    <text evidence="6">Belongs to the TRAFAC class OBG-HflX-like GTPase superfamily. HflX GTPase family.</text>
</comment>
<feature type="binding site" evidence="7">
    <location>
        <begin position="204"/>
        <end position="211"/>
    </location>
    <ligand>
        <name>GTP</name>
        <dbReference type="ChEBI" id="CHEBI:37565"/>
    </ligand>
</feature>
<dbReference type="Gene3D" id="3.40.50.300">
    <property type="entry name" value="P-loop containing nucleotide triphosphate hydrolases"/>
    <property type="match status" value="1"/>
</dbReference>
<dbReference type="InterPro" id="IPR016496">
    <property type="entry name" value="GTPase_HflX"/>
</dbReference>
<evidence type="ECO:0000256" key="7">
    <source>
        <dbReference type="PIRSR" id="PIRSR006809-1"/>
    </source>
</evidence>
<dbReference type="InterPro" id="IPR045498">
    <property type="entry name" value="HflX_C"/>
</dbReference>
<feature type="binding site" evidence="7">
    <location>
        <begin position="251"/>
        <end position="254"/>
    </location>
    <ligand>
        <name>GTP</name>
        <dbReference type="ChEBI" id="CHEBI:37565"/>
    </ligand>
</feature>
<evidence type="ECO:0000256" key="4">
    <source>
        <dbReference type="ARBA" id="ARBA00022842"/>
    </source>
</evidence>
<feature type="binding site" evidence="8">
    <location>
        <position position="231"/>
    </location>
    <ligand>
        <name>Mg(2+)</name>
        <dbReference type="ChEBI" id="CHEBI:18420"/>
    </ligand>
</feature>
<dbReference type="RefSeq" id="WP_204444286.1">
    <property type="nucleotide sequence ID" value="NZ_JACJKY010000002.1"/>
</dbReference>
<reference evidence="11" key="2">
    <citation type="journal article" date="2021" name="Sci. Rep.">
        <title>The distribution of antibiotic resistance genes in chicken gut microbiota commensals.</title>
        <authorList>
            <person name="Juricova H."/>
            <person name="Matiasovicova J."/>
            <person name="Kubasova T."/>
            <person name="Cejkova D."/>
            <person name="Rychlik I."/>
        </authorList>
    </citation>
    <scope>NUCLEOTIDE SEQUENCE</scope>
    <source>
        <strain evidence="11">An559</strain>
    </source>
</reference>
<dbReference type="InterPro" id="IPR025121">
    <property type="entry name" value="GTPase_HflX_N"/>
</dbReference>
<dbReference type="HAMAP" id="MF_00900">
    <property type="entry name" value="GTPase_HflX"/>
    <property type="match status" value="1"/>
</dbReference>
<dbReference type="InterPro" id="IPR032305">
    <property type="entry name" value="GTP-bd_M"/>
</dbReference>
<dbReference type="Pfam" id="PF01926">
    <property type="entry name" value="MMR_HSR1"/>
    <property type="match status" value="1"/>
</dbReference>
<dbReference type="PROSITE" id="PS51705">
    <property type="entry name" value="G_HFLX"/>
    <property type="match status" value="1"/>
</dbReference>
<keyword evidence="2 8" id="KW-0479">Metal-binding</keyword>
<dbReference type="EMBL" id="JACJKY010000002">
    <property type="protein sequence ID" value="MBM6919951.1"/>
    <property type="molecule type" value="Genomic_DNA"/>
</dbReference>
<dbReference type="PANTHER" id="PTHR10229:SF0">
    <property type="entry name" value="GTP-BINDING PROTEIN 6-RELATED"/>
    <property type="match status" value="1"/>
</dbReference>
<evidence type="ECO:0000256" key="5">
    <source>
        <dbReference type="ARBA" id="ARBA00023134"/>
    </source>
</evidence>
<dbReference type="PRINTS" id="PR00326">
    <property type="entry name" value="GTP1OBG"/>
</dbReference>
<protein>
    <recommendedName>
        <fullName evidence="6">GTPase HflX</fullName>
    </recommendedName>
    <alternativeName>
        <fullName evidence="6">GTP-binding protein HflX</fullName>
    </alternativeName>
</protein>
<organism evidence="11 12">
    <name type="scientific">Merdimmobilis hominis</name>
    <dbReference type="NCBI Taxonomy" id="2897707"/>
    <lineage>
        <taxon>Bacteria</taxon>
        <taxon>Bacillati</taxon>
        <taxon>Bacillota</taxon>
        <taxon>Clostridia</taxon>
        <taxon>Eubacteriales</taxon>
        <taxon>Oscillospiraceae</taxon>
        <taxon>Merdimmobilis</taxon>
    </lineage>
</organism>
<dbReference type="FunFam" id="3.40.50.11060:FF:000001">
    <property type="entry name" value="GTPase HflX"/>
    <property type="match status" value="1"/>
</dbReference>
<name>A0A938X4A7_9FIRM</name>
<dbReference type="GO" id="GO:0003924">
    <property type="term" value="F:GTPase activity"/>
    <property type="evidence" value="ECO:0007669"/>
    <property type="project" value="UniProtKB-UniRule"/>
</dbReference>
<feature type="binding site" evidence="7">
    <location>
        <begin position="338"/>
        <end position="340"/>
    </location>
    <ligand>
        <name>GTP</name>
        <dbReference type="ChEBI" id="CHEBI:37565"/>
    </ligand>
</feature>
<evidence type="ECO:0000256" key="3">
    <source>
        <dbReference type="ARBA" id="ARBA00022741"/>
    </source>
</evidence>
<comment type="function">
    <text evidence="6">GTPase that associates with the 50S ribosomal subunit and may have a role during protein synthesis or ribosome biogenesis.</text>
</comment>
<dbReference type="InterPro" id="IPR027417">
    <property type="entry name" value="P-loop_NTPase"/>
</dbReference>
<dbReference type="NCBIfam" id="TIGR03156">
    <property type="entry name" value="GTP_HflX"/>
    <property type="match status" value="1"/>
</dbReference>
<dbReference type="Pfam" id="PF19275">
    <property type="entry name" value="HflX_C"/>
    <property type="match status" value="1"/>
</dbReference>
<dbReference type="GO" id="GO:0046872">
    <property type="term" value="F:metal ion binding"/>
    <property type="evidence" value="ECO:0007669"/>
    <property type="project" value="UniProtKB-KW"/>
</dbReference>
<sequence length="423" mass="47049">MHLLEEETQRVLLAAVDTGEYDAEESMEELAELVRSAGGEVKAQVIQPLPSIRQATYLGIGKLKEVKEAAERLDVNLLIFDTELTGAQMRNIEAETGIPVIDRTMLILDIFAQRARTNEGKLQVELAQQKYRLPRLIGMGQALSRQGGGIGTRGPGETKLESDRRHIRRRIESLTRQLDELKRRRGDLRKRRQKSELPVVSLVGYTNVGKSSLLNALTDANVYAENQLFATLDTTSRRLLLPSGKEAILTDTVGLLSRLPHELIEAFSATLEEAASSDLILHVCNLSNPRVAEQKEIAEQLLCKLGCTDIPMITVYNQCDRVPLSLRPRTNDHTAVTSALTKEGLDDLLLKIEQLLSAEMQSGTFLLPYHEGALLSEIRKLGRVDSTDFEEGGIRITASMPKRLFAQASQYACTDTNEYSDLE</sequence>
<accession>A0A938X4A7</accession>
<dbReference type="SUPFAM" id="SSF52540">
    <property type="entry name" value="P-loop containing nucleoside triphosphate hydrolases"/>
    <property type="match status" value="1"/>
</dbReference>
<reference evidence="11" key="1">
    <citation type="submission" date="2020-08" db="EMBL/GenBank/DDBJ databases">
        <authorList>
            <person name="Cejkova D."/>
            <person name="Kubasova T."/>
            <person name="Jahodarova E."/>
            <person name="Rychlik I."/>
        </authorList>
    </citation>
    <scope>NUCLEOTIDE SEQUENCE</scope>
    <source>
        <strain evidence="11">An559</strain>
    </source>
</reference>
<keyword evidence="12" id="KW-1185">Reference proteome</keyword>
<dbReference type="GO" id="GO:0043022">
    <property type="term" value="F:ribosome binding"/>
    <property type="evidence" value="ECO:0007669"/>
    <property type="project" value="TreeGrafter"/>
</dbReference>
<feature type="region of interest" description="Disordered" evidence="9">
    <location>
        <begin position="144"/>
        <end position="164"/>
    </location>
</feature>
<dbReference type="GO" id="GO:0005737">
    <property type="term" value="C:cytoplasm"/>
    <property type="evidence" value="ECO:0007669"/>
    <property type="project" value="UniProtKB-SubCell"/>
</dbReference>
<dbReference type="PIRSF" id="PIRSF006809">
    <property type="entry name" value="GTP-binding_hflX_prd"/>
    <property type="match status" value="1"/>
</dbReference>
<evidence type="ECO:0000256" key="9">
    <source>
        <dbReference type="SAM" id="MobiDB-lite"/>
    </source>
</evidence>
<keyword evidence="1 6" id="KW-0963">Cytoplasm</keyword>
<feature type="binding site" evidence="7">
    <location>
        <begin position="229"/>
        <end position="233"/>
    </location>
    <ligand>
        <name>GTP</name>
        <dbReference type="ChEBI" id="CHEBI:37565"/>
    </ligand>
</feature>
<dbReference type="InterPro" id="IPR006073">
    <property type="entry name" value="GTP-bd"/>
</dbReference>
<dbReference type="Gene3D" id="3.40.50.11060">
    <property type="entry name" value="GTPase HflX, N-terminal domain"/>
    <property type="match status" value="1"/>
</dbReference>
<dbReference type="CDD" id="cd01878">
    <property type="entry name" value="HflX"/>
    <property type="match status" value="1"/>
</dbReference>
<proteinExistence type="inferred from homology"/>
<keyword evidence="5 6" id="KW-0342">GTP-binding</keyword>
<feature type="binding site" evidence="8">
    <location>
        <position position="211"/>
    </location>
    <ligand>
        <name>Mg(2+)</name>
        <dbReference type="ChEBI" id="CHEBI:18420"/>
    </ligand>
</feature>
<keyword evidence="4 8" id="KW-0460">Magnesium</keyword>
<comment type="caution">
    <text evidence="11">The sequence shown here is derived from an EMBL/GenBank/DDBJ whole genome shotgun (WGS) entry which is preliminary data.</text>
</comment>
<comment type="cofactor">
    <cofactor evidence="8">
        <name>Mg(2+)</name>
        <dbReference type="ChEBI" id="CHEBI:18420"/>
    </cofactor>
</comment>